<feature type="domain" description="SD-repeat containing protein B" evidence="6">
    <location>
        <begin position="147"/>
        <end position="224"/>
    </location>
</feature>
<reference evidence="7 8" key="1">
    <citation type="submission" date="2018-07" db="EMBL/GenBank/DDBJ databases">
        <title>Genome sequencing of Runella.</title>
        <authorList>
            <person name="Baek M.-G."/>
            <person name="Yi H."/>
        </authorList>
    </citation>
    <scope>NUCLEOTIDE SEQUENCE [LARGE SCALE GENOMIC DNA]</scope>
    <source>
        <strain evidence="7 8">HYN0085</strain>
    </source>
</reference>
<dbReference type="PANTHER" id="PTHR34819">
    <property type="entry name" value="LARGE CYSTEINE-RICH PERIPLASMIC PROTEIN OMCB"/>
    <property type="match status" value="1"/>
</dbReference>
<name>A0A344TNS2_9BACT</name>
<dbReference type="GO" id="GO:0005576">
    <property type="term" value="C:extracellular region"/>
    <property type="evidence" value="ECO:0007669"/>
    <property type="project" value="UniProtKB-SubCell"/>
</dbReference>
<feature type="domain" description="DUF11" evidence="5">
    <location>
        <begin position="2161"/>
        <end position="2276"/>
    </location>
</feature>
<feature type="domain" description="DUF11" evidence="5">
    <location>
        <begin position="2623"/>
        <end position="2737"/>
    </location>
</feature>
<gene>
    <name evidence="7" type="ORF">DR864_22340</name>
</gene>
<dbReference type="PANTHER" id="PTHR34819:SF3">
    <property type="entry name" value="CELL SURFACE PROTEIN"/>
    <property type="match status" value="1"/>
</dbReference>
<dbReference type="InterPro" id="IPR051172">
    <property type="entry name" value="Chlamydia_OmcB"/>
</dbReference>
<evidence type="ECO:0000256" key="1">
    <source>
        <dbReference type="ARBA" id="ARBA00004613"/>
    </source>
</evidence>
<accession>A0A344TNS2</accession>
<feature type="compositionally biased region" description="Polar residues" evidence="4">
    <location>
        <begin position="2571"/>
        <end position="2587"/>
    </location>
</feature>
<dbReference type="KEGG" id="run:DR864_22340"/>
<keyword evidence="3" id="KW-0732">Signal</keyword>
<feature type="domain" description="DUF11" evidence="5">
    <location>
        <begin position="2469"/>
        <end position="2586"/>
    </location>
</feature>
<dbReference type="EMBL" id="CP030850">
    <property type="protein sequence ID" value="AXE20293.1"/>
    <property type="molecule type" value="Genomic_DNA"/>
</dbReference>
<evidence type="ECO:0000313" key="8">
    <source>
        <dbReference type="Proteomes" id="UP000251993"/>
    </source>
</evidence>
<feature type="compositionally biased region" description="Polar residues" evidence="4">
    <location>
        <begin position="2109"/>
        <end position="2125"/>
    </location>
</feature>
<evidence type="ECO:0008006" key="9">
    <source>
        <dbReference type="Google" id="ProtNLM"/>
    </source>
</evidence>
<dbReference type="Proteomes" id="UP000251993">
    <property type="component" value="Chromosome"/>
</dbReference>
<keyword evidence="8" id="KW-1185">Reference proteome</keyword>
<dbReference type="SUPFAM" id="SSF117074">
    <property type="entry name" value="Hypothetical protein PA1324"/>
    <property type="match status" value="2"/>
</dbReference>
<evidence type="ECO:0000256" key="4">
    <source>
        <dbReference type="SAM" id="MobiDB-lite"/>
    </source>
</evidence>
<evidence type="ECO:0000256" key="3">
    <source>
        <dbReference type="ARBA" id="ARBA00022729"/>
    </source>
</evidence>
<proteinExistence type="predicted"/>
<feature type="compositionally biased region" description="Polar residues" evidence="4">
    <location>
        <begin position="2263"/>
        <end position="2279"/>
    </location>
</feature>
<protein>
    <recommendedName>
        <fullName evidence="9">DUF11 domain-containing protein</fullName>
    </recommendedName>
</protein>
<feature type="region of interest" description="Disordered" evidence="4">
    <location>
        <begin position="2571"/>
        <end position="2613"/>
    </location>
</feature>
<feature type="domain" description="DUF11" evidence="5">
    <location>
        <begin position="2315"/>
        <end position="2430"/>
    </location>
</feature>
<dbReference type="OrthoDB" id="898149at2"/>
<keyword evidence="2" id="KW-0964">Secreted</keyword>
<dbReference type="InterPro" id="IPR033764">
    <property type="entry name" value="Sdr_B"/>
</dbReference>
<dbReference type="Pfam" id="PF01345">
    <property type="entry name" value="DUF11"/>
    <property type="match status" value="5"/>
</dbReference>
<feature type="compositionally biased region" description="Polar residues" evidence="4">
    <location>
        <begin position="2417"/>
        <end position="2433"/>
    </location>
</feature>
<evidence type="ECO:0000259" key="5">
    <source>
        <dbReference type="Pfam" id="PF01345"/>
    </source>
</evidence>
<evidence type="ECO:0000256" key="2">
    <source>
        <dbReference type="ARBA" id="ARBA00022525"/>
    </source>
</evidence>
<feature type="region of interest" description="Disordered" evidence="4">
    <location>
        <begin position="2263"/>
        <end position="2305"/>
    </location>
</feature>
<feature type="region of interest" description="Disordered" evidence="4">
    <location>
        <begin position="2109"/>
        <end position="2151"/>
    </location>
</feature>
<dbReference type="Pfam" id="PF17210">
    <property type="entry name" value="SdrD_B"/>
    <property type="match status" value="2"/>
</dbReference>
<dbReference type="InterPro" id="IPR013783">
    <property type="entry name" value="Ig-like_fold"/>
</dbReference>
<dbReference type="SUPFAM" id="SSF63829">
    <property type="entry name" value="Calcium-dependent phosphotriesterase"/>
    <property type="match status" value="1"/>
</dbReference>
<feature type="domain" description="DUF11" evidence="5">
    <location>
        <begin position="2007"/>
        <end position="2122"/>
    </location>
</feature>
<comment type="subcellular location">
    <subcellularLocation>
        <location evidence="1">Secreted</location>
    </subcellularLocation>
</comment>
<evidence type="ECO:0000259" key="6">
    <source>
        <dbReference type="Pfam" id="PF17210"/>
    </source>
</evidence>
<dbReference type="NCBIfam" id="TIGR01451">
    <property type="entry name" value="B_ant_repeat"/>
    <property type="match status" value="5"/>
</dbReference>
<dbReference type="Gene3D" id="2.60.40.10">
    <property type="entry name" value="Immunoglobulins"/>
    <property type="match status" value="7"/>
</dbReference>
<sequence length="2844" mass="290823">MKNKFLFFHSKSIVFHSILLLIVLSQHRVLAQTCSISVKTSVSGCYQSNGSKATVSVEVAWSNAPSGDNIVVTYGAQSRTIIPGPYTTSGGNGTIVSPQVVAFEVDANGATGQLVTANFVTNTGCSATSTAFSLPSACLPLSCTGNELGGTVFYDYNADGKKDAGESLGLPAVTVKAFDCDGNLVGTTTTDAYGKYVFATVAAANYPLRVEFSNLPALYGQGTMNGADGRTTTQFINAPDCNVDLGVLNPVDYCESNPMLSIPCYVYGDPLPAGSVSGTRDAVVGFDYNLSGLTNMAAMTHIATASQVGTVWGEAYNKKTQKLFMSTTLKRHSGLGPLGLGGIYVTDWSDPLNPITTPWLSVTSLTVSGVPIDVGSIPVNGAGGRGLSTDPTQPSRDSIAFTQAAKIGIGGLALSEDGNTLFFTNLFDAKLYKVDMTTYNASGTNPTTATSIDVFGSTSCPGGTIRPWATKFYKGDVYVGAVCDAQTSGSKSDLRAFVYKVNPTTGTSTMVFDFPLTYPKGFANTDGLSATGWYPWSDLWAGRFITANNEVVHPQPIFQDIEFDIDGTMILGFGDRNGVQTGYRNYMPTGTSTALYSGHVSGDILRAFYNQSGAYVLENNAKAGPNIGYGPNNNQGPGFGEYYNDNFQDKNNGNIFHAEIVMGGLAVRPGSGEVLAITIDPLDVPSGTSFYAPYLQAGGVRHFNNQTGQTTSAYIVYSSNLMPGLFGKSTGLGDIVLRCSLPQFIEIGNRVWVDTNKNGVQDPCEKALPGVTVSLYKGAALIATTTTNANGEYYFSSKSKLTTGTWSGTGADTTLLPTTQYSLVFGQSGNQYSAGTLTVSGNGKFVITTKDATVNNGNDQNDSDIAEVNGFPTISVTTGDLASVNHTFDAGFYCVFPASSNIQVALPSCPSVIGTNTTDGKIQITAAVEFADRFRVRAGTNWIGAADTTYATAALIGSTFPKDVQTGISSAGGSYIIRLYNGECCYRDTIITIQPRTKPNAGANQSICAPTTTATLTAITAGGTWTAQAGNPAAATVTSAGAVSGMSANGTYKFIYTLNGCTDTVSVIRNPKPDAGANQNICAPATTATLTAITAGGTWTAQAGNPAAATVTSAGAVSGMTANGTYNFIYTLNGCTDTVSVVRNPKPDAGANQNICAPATTATLTAITAGGTWTAQAGNPAAATVTSAGAVSGMSANGTYKFIYTLNGCTDTVSVIRNPKPDAGANQNICAPATTATLTAITAGGTWTAQAGNPAAATVTSAGAVSGMSANGTYKFIYTLNGCTDTVSVIRNPQPIQVNLSPAVICENQSLTYTDASGTNGTWSGPGVSDTGTGATVSGAAALTQLGQSAPTSFYIYYTQILGECSRTDSGLVSINPRPLVSITGPTLVCGNELPVSFTGSPAGGTFTLPQGLPVGAVTISNNVATLNAGFNIASLTFSYQFTDATTGCSNTDSHSITVTPAPNAGPDQTLACVNPVTNTLQTTTTLTGAPSGGTWSAQSGNPASAMVTNAGVVTGMSMAGTYQFIYTLNDCSDTVSVTVSPCQGCVKPNAGNDQSICSPTTTATLTAITSGGTWSAQSGNPVSATITNAGAVAGMTVDGTYRFIYSVTSGGETCTDTVSVVRNPKPDAGANQNICAPATTATLTAITAGGTWTAQAGNPAAATVTSAGAVSGMSANGTYKFIYTLNGCTDTVSVIRNPKPDAGANQNICAPATTATLTAITAGGTWTAQAGNPAAATVTSAGAVSGMSANGTYNFIYTLNGCTDTVSVVRNPKPNAGANQNICAPATTVTLTAITAGGTWTAQAGNPAAATVTSAGAVSGMTANGTYNFVYTLNGCTDTVSVVRNPKPDAGANQNICAPATTATLTAITAGGTWTAQAGNPAAATVTSAGAVSGMSANGTYNFIYTLNGCTDTVSVVRNLKPDAGVDQTLTCPPSGISPTTATLSGAPSGGVWSTLASNPAAATVTNAGAVSGMTVAGTYQFIYTLNNCADTVQIEVPTCIVPVFDLALRKTLATGQSASVVAGSNVTFTITVFNQGNVDATNIQVTDYIPTGLTLNDANWTATAGVATLNTVIASLPAGQSTTRDITFVVSTGFTGSISNLAEISSATGGTDVDSSPDSNPANDGTPKNDVINENGLTGGDEDDHDPEVITVTPAPVFDLALRKTLATGQSASVVAGSNVTFTITVFNQGNVDATNIQVTDYIPTGLTLNDANWTATAGVATLNTVIASLPAGQSTTRDITFVVSTGFTGSISNLAEISSATGGTDVDSSPDSNPANDGTPKNDVINENGLTGGDEDDHDPEVITVTPAPVFDLALRKTLATGQSASVVAGSNVTFTITVFNQGNVDATNIQVTDYIPTGLTLNDANWTATAGVATLNTVIASLPAGQSTTRDITFVVSTGFTGSISNLAEISSATGGTDVDSSPDSNPANDGTPKNDVINENGLTGGDEDDHDPEVITVTPAPVFDLALRKTLATGQSASVVAGSNVTFTITVFNQGNVDATNIQVTDYIPTGLTLNDANWTATAGVATLNTVIASLPAGQSTTRDITFVVSTGFTGSISNLAEISSATGGTDVDSSPDNNPANDGTPKNDVINENGLTGGDEDDHDPEVITVTPPAQVDLSLKKLINTKIAQLGDTLTYTIKVFNQSATLATGVEVTDSLATSVQFINGSFTSTRGTAAITNNVIIWNIGNIAASGDTVTLTYKVKAIQEGVHFNTAEISKTNESDVDSTPGNGVGNEDDIDRQCFTVPLKLCVGEKIELSVPSYLVNVQWYKDSGTTPVASGNVVLFSEAGSYTFTASNQQCPATGCCPIIIEPGDNCCPVDLCIPFTIKQTKKGEKPL</sequence>
<dbReference type="InterPro" id="IPR001434">
    <property type="entry name" value="OmcB-like_DUF11"/>
</dbReference>
<dbReference type="InterPro" id="IPR047589">
    <property type="entry name" value="DUF11_rpt"/>
</dbReference>
<feature type="domain" description="SD-repeat containing protein B" evidence="6">
    <location>
        <begin position="746"/>
        <end position="805"/>
    </location>
</feature>
<dbReference type="Gene3D" id="2.60.40.1170">
    <property type="entry name" value="Mu homology domain, subdomain B"/>
    <property type="match status" value="1"/>
</dbReference>
<feature type="region of interest" description="Disordered" evidence="4">
    <location>
        <begin position="2417"/>
        <end position="2459"/>
    </location>
</feature>
<evidence type="ECO:0000313" key="7">
    <source>
        <dbReference type="EMBL" id="AXE20293.1"/>
    </source>
</evidence>
<organism evidence="7 8">
    <name type="scientific">Runella rosea</name>
    <dbReference type="NCBI Taxonomy" id="2259595"/>
    <lineage>
        <taxon>Bacteria</taxon>
        <taxon>Pseudomonadati</taxon>
        <taxon>Bacteroidota</taxon>
        <taxon>Cytophagia</taxon>
        <taxon>Cytophagales</taxon>
        <taxon>Spirosomataceae</taxon>
        <taxon>Runella</taxon>
    </lineage>
</organism>